<dbReference type="Gene3D" id="3.30.450.20">
    <property type="entry name" value="PAS domain"/>
    <property type="match status" value="6"/>
</dbReference>
<dbReference type="CDD" id="cd00075">
    <property type="entry name" value="HATPase"/>
    <property type="match status" value="1"/>
</dbReference>
<gene>
    <name evidence="10" type="ORF">HDF09_003441</name>
</gene>
<dbReference type="Proteomes" id="UP000568106">
    <property type="component" value="Unassembled WGS sequence"/>
</dbReference>
<evidence type="ECO:0000313" key="11">
    <source>
        <dbReference type="Proteomes" id="UP000568106"/>
    </source>
</evidence>
<feature type="domain" description="PAC" evidence="9">
    <location>
        <begin position="585"/>
        <end position="638"/>
    </location>
</feature>
<dbReference type="NCBIfam" id="TIGR00229">
    <property type="entry name" value="sensory_box"/>
    <property type="match status" value="2"/>
</dbReference>
<evidence type="ECO:0000256" key="5">
    <source>
        <dbReference type="ARBA" id="ARBA00022777"/>
    </source>
</evidence>
<dbReference type="Pfam" id="PF00512">
    <property type="entry name" value="HisKA"/>
    <property type="match status" value="1"/>
</dbReference>
<dbReference type="InterPro" id="IPR004358">
    <property type="entry name" value="Sig_transdc_His_kin-like_C"/>
</dbReference>
<dbReference type="PRINTS" id="PR00344">
    <property type="entry name" value="BCTRLSENSOR"/>
</dbReference>
<dbReference type="InterPro" id="IPR013656">
    <property type="entry name" value="PAS_4"/>
</dbReference>
<dbReference type="FunFam" id="3.30.450.20:FF:000099">
    <property type="entry name" value="Sensory box sensor histidine kinase"/>
    <property type="match status" value="1"/>
</dbReference>
<evidence type="ECO:0000259" key="7">
    <source>
        <dbReference type="PROSITE" id="PS50109"/>
    </source>
</evidence>
<evidence type="ECO:0000256" key="1">
    <source>
        <dbReference type="ARBA" id="ARBA00000085"/>
    </source>
</evidence>
<dbReference type="PANTHER" id="PTHR43304:SF1">
    <property type="entry name" value="PAC DOMAIN-CONTAINING PROTEIN"/>
    <property type="match status" value="1"/>
</dbReference>
<dbReference type="SMART" id="SM00086">
    <property type="entry name" value="PAC"/>
    <property type="match status" value="3"/>
</dbReference>
<evidence type="ECO:0000256" key="3">
    <source>
        <dbReference type="ARBA" id="ARBA00022553"/>
    </source>
</evidence>
<comment type="caution">
    <text evidence="10">The sequence shown here is derived from an EMBL/GenBank/DDBJ whole genome shotgun (WGS) entry which is preliminary data.</text>
</comment>
<dbReference type="CDD" id="cd00082">
    <property type="entry name" value="HisKA"/>
    <property type="match status" value="1"/>
</dbReference>
<keyword evidence="5" id="KW-0418">Kinase</keyword>
<dbReference type="InterPro" id="IPR003661">
    <property type="entry name" value="HisK_dim/P_dom"/>
</dbReference>
<dbReference type="SMART" id="SM00388">
    <property type="entry name" value="HisKA"/>
    <property type="match status" value="1"/>
</dbReference>
<dbReference type="SUPFAM" id="SSF47384">
    <property type="entry name" value="Homodimeric domain of signal transducing histidine kinase"/>
    <property type="match status" value="1"/>
</dbReference>
<dbReference type="SMART" id="SM00387">
    <property type="entry name" value="HATPase_c"/>
    <property type="match status" value="1"/>
</dbReference>
<name>A0A7W8IKG3_9BACT</name>
<keyword evidence="4" id="KW-0808">Transferase</keyword>
<organism evidence="10 11">
    <name type="scientific">Tunturiibacter empetritectus</name>
    <dbReference type="NCBI Taxonomy" id="3069691"/>
    <lineage>
        <taxon>Bacteria</taxon>
        <taxon>Pseudomonadati</taxon>
        <taxon>Acidobacteriota</taxon>
        <taxon>Terriglobia</taxon>
        <taxon>Terriglobales</taxon>
        <taxon>Acidobacteriaceae</taxon>
        <taxon>Tunturiibacter</taxon>
    </lineage>
</organism>
<reference evidence="10" key="1">
    <citation type="submission" date="2020-08" db="EMBL/GenBank/DDBJ databases">
        <title>Genomic Encyclopedia of Type Strains, Phase IV (KMG-V): Genome sequencing to study the core and pangenomes of soil and plant-associated prokaryotes.</title>
        <authorList>
            <person name="Whitman W."/>
        </authorList>
    </citation>
    <scope>NUCLEOTIDE SEQUENCE [LARGE SCALE GENOMIC DNA]</scope>
    <source>
        <strain evidence="10">M8UP27</strain>
    </source>
</reference>
<dbReference type="Pfam" id="PF13426">
    <property type="entry name" value="PAS_9"/>
    <property type="match status" value="1"/>
</dbReference>
<accession>A0A7W8IKG3</accession>
<feature type="domain" description="PAS" evidence="8">
    <location>
        <begin position="646"/>
        <end position="692"/>
    </location>
</feature>
<keyword evidence="11" id="KW-1185">Reference proteome</keyword>
<feature type="domain" description="PAC" evidence="9">
    <location>
        <begin position="460"/>
        <end position="511"/>
    </location>
</feature>
<keyword evidence="3" id="KW-0597">Phosphoprotein</keyword>
<evidence type="ECO:0000259" key="8">
    <source>
        <dbReference type="PROSITE" id="PS50112"/>
    </source>
</evidence>
<dbReference type="GO" id="GO:0000155">
    <property type="term" value="F:phosphorelay sensor kinase activity"/>
    <property type="evidence" value="ECO:0007669"/>
    <property type="project" value="InterPro"/>
</dbReference>
<evidence type="ECO:0000313" key="10">
    <source>
        <dbReference type="EMBL" id="MBB5318742.1"/>
    </source>
</evidence>
<dbReference type="Pfam" id="PF08447">
    <property type="entry name" value="PAS_3"/>
    <property type="match status" value="2"/>
</dbReference>
<evidence type="ECO:0000256" key="4">
    <source>
        <dbReference type="ARBA" id="ARBA00022679"/>
    </source>
</evidence>
<feature type="domain" description="PAS" evidence="8">
    <location>
        <begin position="512"/>
        <end position="582"/>
    </location>
</feature>
<dbReference type="InterPro" id="IPR005467">
    <property type="entry name" value="His_kinase_dom"/>
</dbReference>
<dbReference type="InterPro" id="IPR036890">
    <property type="entry name" value="HATPase_C_sf"/>
</dbReference>
<keyword evidence="6" id="KW-0175">Coiled coil</keyword>
<dbReference type="InterPro" id="IPR036097">
    <property type="entry name" value="HisK_dim/P_sf"/>
</dbReference>
<dbReference type="PROSITE" id="PS50112">
    <property type="entry name" value="PAS"/>
    <property type="match status" value="2"/>
</dbReference>
<dbReference type="InterPro" id="IPR052162">
    <property type="entry name" value="Sensor_kinase/Photoreceptor"/>
</dbReference>
<dbReference type="InterPro" id="IPR035965">
    <property type="entry name" value="PAS-like_dom_sf"/>
</dbReference>
<dbReference type="PROSITE" id="PS50113">
    <property type="entry name" value="PAC"/>
    <property type="match status" value="2"/>
</dbReference>
<proteinExistence type="predicted"/>
<dbReference type="EC" id="2.7.13.3" evidence="2"/>
<dbReference type="PROSITE" id="PS50109">
    <property type="entry name" value="HIS_KIN"/>
    <property type="match status" value="1"/>
</dbReference>
<evidence type="ECO:0000256" key="2">
    <source>
        <dbReference type="ARBA" id="ARBA00012438"/>
    </source>
</evidence>
<dbReference type="Pfam" id="PF08448">
    <property type="entry name" value="PAS_4"/>
    <property type="match status" value="3"/>
</dbReference>
<dbReference type="SUPFAM" id="SSF55785">
    <property type="entry name" value="PYP-like sensor domain (PAS domain)"/>
    <property type="match status" value="6"/>
</dbReference>
<dbReference type="InterPro" id="IPR003594">
    <property type="entry name" value="HATPase_dom"/>
</dbReference>
<evidence type="ECO:0000256" key="6">
    <source>
        <dbReference type="SAM" id="Coils"/>
    </source>
</evidence>
<dbReference type="SMART" id="SM00091">
    <property type="entry name" value="PAS"/>
    <property type="match status" value="6"/>
</dbReference>
<dbReference type="InterPro" id="IPR001610">
    <property type="entry name" value="PAC"/>
</dbReference>
<dbReference type="InterPro" id="IPR000014">
    <property type="entry name" value="PAS"/>
</dbReference>
<dbReference type="Gene3D" id="1.10.287.130">
    <property type="match status" value="1"/>
</dbReference>
<feature type="domain" description="Histidine kinase" evidence="7">
    <location>
        <begin position="784"/>
        <end position="1004"/>
    </location>
</feature>
<dbReference type="InterPro" id="IPR013655">
    <property type="entry name" value="PAS_fold_3"/>
</dbReference>
<feature type="coiled-coil region" evidence="6">
    <location>
        <begin position="626"/>
        <end position="653"/>
    </location>
</feature>
<dbReference type="Gene3D" id="3.30.565.10">
    <property type="entry name" value="Histidine kinase-like ATPase, C-terminal domain"/>
    <property type="match status" value="1"/>
</dbReference>
<dbReference type="AlphaFoldDB" id="A0A7W8IKG3"/>
<dbReference type="EMBL" id="JACHDY010000005">
    <property type="protein sequence ID" value="MBB5318742.1"/>
    <property type="molecule type" value="Genomic_DNA"/>
</dbReference>
<comment type="catalytic activity">
    <reaction evidence="1">
        <text>ATP + protein L-histidine = ADP + protein N-phospho-L-histidine.</text>
        <dbReference type="EC" id="2.7.13.3"/>
    </reaction>
</comment>
<dbReference type="PANTHER" id="PTHR43304">
    <property type="entry name" value="PHYTOCHROME-LIKE PROTEIN CPH1"/>
    <property type="match status" value="1"/>
</dbReference>
<evidence type="ECO:0000259" key="9">
    <source>
        <dbReference type="PROSITE" id="PS50113"/>
    </source>
</evidence>
<protein>
    <recommendedName>
        <fullName evidence="2">histidine kinase</fullName>
        <ecNumber evidence="2">2.7.13.3</ecNumber>
    </recommendedName>
</protein>
<dbReference type="SUPFAM" id="SSF55874">
    <property type="entry name" value="ATPase domain of HSP90 chaperone/DNA topoisomerase II/histidine kinase"/>
    <property type="match status" value="1"/>
</dbReference>
<sequence>MKFAPACAAMPDSIAKAPVTLNRRAQFRRESDAENDSLARLVARLPEAILCFDRNWVITYANAEAVRVSHIQPSDINSKTHWQLFPETVGTALERTYRTVMQTRIAQHVEHYYAPVDVWVDVHILPTDEGVALYYRDLTDRKRAETLRDSAVRQLEQIFDASPDSIVCINRNWICTFANRAALDILKTDTLIGENLWERFPSNQKEPFRSHYRTTMDRRIATEFEAYYPEPLDIWFRVSARPFEDGIIIFSSDITDRKGAELLRNAAARQLRQVLETTTDAVVSLNHHWNFTFLNRQARQLLSPVGELLGKNLWEKFPTAAHPKSDTRYHFHRAMDNGIPGEFEAFYPEPFNIWFSIQCRPYSDGMVLFFRDVTARHQSDQILKRQQDLLASVQQTARAATWDIDYATGIATYGAGSYPVFGHPLADIPDARAFKKFLLPRYLPAIAAAVQAAVETGQMIVVECQIQAADGRVLWIENRGQIIFVDGKPVSLRGLTIDITDRKKSEEALVTSEARYRVLADLNPQAIWMGAPDGSITYANQGFLDYVGLTIETLGGDHWLNAFHSEDRERVTQAWAHSVATGAEYDLEARLIRAKDGSSRWWWLRAQAVRDDSGEILHWLGVAIDIDDRKTSAETLQRRQEETERQRSELESIYQTAPVGLALFDAATLRYLRINDRQVEIIGLPREKILGQVITDVVSLPGLKELLETAASGRPVRGQLLHGELPGRPDEQRSFNVSYSPVFAADGSVEAIAAVVLEVTLQKKAEAALIQSEKLAAVGRLASSISHEINNPLEAITNLLYLINLSADLPENTREYLHTAQGELSRVCQIATQTLRFHRQAVRATQVNAADLVDAVLNLYQGRLANSHIKVEATYKTSTTILCFENDIRQVLNNLIANAIDAMRVSGGRLIVRAHDATDCSPNSAQSRHGIRITIADTGHGMAQAVKARLFEPFYTTKDLNGTGLGLWISAGIVTRHQGRLTYRSSEHPIHHGTIFSLFLPWAEVDSPSSA</sequence>
<dbReference type="Pfam" id="PF02518">
    <property type="entry name" value="HATPase_c"/>
    <property type="match status" value="1"/>
</dbReference>
<dbReference type="CDD" id="cd00130">
    <property type="entry name" value="PAS"/>
    <property type="match status" value="4"/>
</dbReference>
<dbReference type="InterPro" id="IPR000700">
    <property type="entry name" value="PAS-assoc_C"/>
</dbReference>